<keyword evidence="1" id="KW-0812">Transmembrane</keyword>
<feature type="transmembrane region" description="Helical" evidence="1">
    <location>
        <begin position="249"/>
        <end position="268"/>
    </location>
</feature>
<feature type="transmembrane region" description="Helical" evidence="1">
    <location>
        <begin position="288"/>
        <end position="306"/>
    </location>
</feature>
<reference evidence="2 3" key="1">
    <citation type="submission" date="2019-03" db="EMBL/GenBank/DDBJ databases">
        <title>The genome sequence of Nitrosococcus wardiae strain D1FHST reveals the archetypal metabolic capacity of ammonia-oxidizing Gammaproteobacteria.</title>
        <authorList>
            <person name="Wang L."/>
            <person name="Lim C.K."/>
            <person name="Hanson T.E."/>
            <person name="Dang H."/>
            <person name="Klotz M.G."/>
        </authorList>
    </citation>
    <scope>NUCLEOTIDE SEQUENCE [LARGE SCALE GENOMIC DNA]</scope>
    <source>
        <strain evidence="2 3">D1FHS</strain>
    </source>
</reference>
<evidence type="ECO:0000256" key="1">
    <source>
        <dbReference type="SAM" id="Phobius"/>
    </source>
</evidence>
<evidence type="ECO:0000313" key="2">
    <source>
        <dbReference type="EMBL" id="QBQ54840.1"/>
    </source>
</evidence>
<evidence type="ECO:0008006" key="4">
    <source>
        <dbReference type="Google" id="ProtNLM"/>
    </source>
</evidence>
<dbReference type="Proteomes" id="UP000294325">
    <property type="component" value="Chromosome"/>
</dbReference>
<keyword evidence="3" id="KW-1185">Reference proteome</keyword>
<feature type="transmembrane region" description="Helical" evidence="1">
    <location>
        <begin position="318"/>
        <end position="338"/>
    </location>
</feature>
<keyword evidence="1" id="KW-1133">Transmembrane helix</keyword>
<feature type="transmembrane region" description="Helical" evidence="1">
    <location>
        <begin position="127"/>
        <end position="151"/>
    </location>
</feature>
<feature type="transmembrane region" description="Helical" evidence="1">
    <location>
        <begin position="172"/>
        <end position="194"/>
    </location>
</feature>
<gene>
    <name evidence="2" type="ORF">E3U44_10200</name>
</gene>
<feature type="transmembrane region" description="Helical" evidence="1">
    <location>
        <begin position="200"/>
        <end position="228"/>
    </location>
</feature>
<protein>
    <recommendedName>
        <fullName evidence="4">Quinol:cytochrome C oxidoreductase</fullName>
    </recommendedName>
</protein>
<dbReference type="EMBL" id="CP038033">
    <property type="protein sequence ID" value="QBQ54840.1"/>
    <property type="molecule type" value="Genomic_DNA"/>
</dbReference>
<feature type="transmembrane region" description="Helical" evidence="1">
    <location>
        <begin position="40"/>
        <end position="64"/>
    </location>
</feature>
<evidence type="ECO:0000313" key="3">
    <source>
        <dbReference type="Proteomes" id="UP000294325"/>
    </source>
</evidence>
<dbReference type="KEGG" id="nwr:E3U44_10200"/>
<name>A0A4P7C021_9GAMM</name>
<feature type="transmembrane region" description="Helical" evidence="1">
    <location>
        <begin position="85"/>
        <end position="107"/>
    </location>
</feature>
<proteinExistence type="predicted"/>
<sequence length="393" mass="44709">MIRDAFPPLIRQIQNIAFLTGAVGLGLSFIGLYLQPQQFFISYLFAYLFWIGISLGGMVIVMIHHLTGGAWGFLIRRPLEAATRALPLMVLLFIPLLFGLSDLYIWTHPEDVAHKSVLHVIQKKQEYLNIPFFAVRAVIYFVIWLGIAYWLNKWSSEQDQKNQLELVLRLQYFSAIGAILYTLSITFAGVDWVMSLVPGWYSTIFGFLLGSGQMLSAMAFAIIIAVSFSKTKPLSAIFLPGRLHDLGNILLAFILLWTYLAFIQYFIIWSENLPHEISWYLPRVGSSWKWLGIFLIIFHFAVPFIVLLSRRAKRTNSILMGVAVAVVIVHLVDAFWLVVPSLRSQGFQLYWTDFTVPFGIGGLWLATVLWQLQRKPLVPIQAPGAEEAMEHGR</sequence>
<dbReference type="PANTHER" id="PTHR43044:SF1">
    <property type="entry name" value="QUINOL:CYTOCHROME C OXIDOREDUCTASE QUINONE-BINDING SUBUNIT 2"/>
    <property type="match status" value="1"/>
</dbReference>
<feature type="transmembrane region" description="Helical" evidence="1">
    <location>
        <begin position="350"/>
        <end position="370"/>
    </location>
</feature>
<organism evidence="2 3">
    <name type="scientific">Nitrosococcus wardiae</name>
    <dbReference type="NCBI Taxonomy" id="1814290"/>
    <lineage>
        <taxon>Bacteria</taxon>
        <taxon>Pseudomonadati</taxon>
        <taxon>Pseudomonadota</taxon>
        <taxon>Gammaproteobacteria</taxon>
        <taxon>Chromatiales</taxon>
        <taxon>Chromatiaceae</taxon>
        <taxon>Nitrosococcus</taxon>
    </lineage>
</organism>
<dbReference type="AlphaFoldDB" id="A0A4P7C021"/>
<feature type="transmembrane region" description="Helical" evidence="1">
    <location>
        <begin position="12"/>
        <end position="34"/>
    </location>
</feature>
<accession>A0A4P7C021</accession>
<keyword evidence="1" id="KW-0472">Membrane</keyword>
<dbReference type="OrthoDB" id="140980at2"/>
<dbReference type="PANTHER" id="PTHR43044">
    <property type="match status" value="1"/>
</dbReference>